<keyword evidence="2" id="KW-1185">Reference proteome</keyword>
<dbReference type="Proteomes" id="UP000325286">
    <property type="component" value="Chromosome"/>
</dbReference>
<protein>
    <recommendedName>
        <fullName evidence="3">Spore coat protein U domain-containing protein</fullName>
    </recommendedName>
</protein>
<name>A0A5B9R8R7_9BACT</name>
<accession>A0A5B9R8R7</accession>
<dbReference type="RefSeq" id="WP_068141951.1">
    <property type="nucleotide sequence ID" value="NZ_LWSJ01000077.1"/>
</dbReference>
<dbReference type="KEGG" id="rul:UC8_53080"/>
<sequence>MLGVLGVAGMPSASGQSTASLEFCAQVQNSLAILAPNGPVNLIHDGTAGLKSFAPQTFSILCNDADGATVTFSTLAGFTHNVLPLVTRDIQLNLAISSADAGSGWTVDTASDQTDLSLITPDLVAEVQASSSAPGNAELELTVVFDTGSLSTLVPGTYCATVYGTISAN</sequence>
<evidence type="ECO:0000313" key="1">
    <source>
        <dbReference type="EMBL" id="QEG43261.1"/>
    </source>
</evidence>
<proteinExistence type="predicted"/>
<evidence type="ECO:0000313" key="2">
    <source>
        <dbReference type="Proteomes" id="UP000325286"/>
    </source>
</evidence>
<organism evidence="1 2">
    <name type="scientific">Roseimaritima ulvae</name>
    <dbReference type="NCBI Taxonomy" id="980254"/>
    <lineage>
        <taxon>Bacteria</taxon>
        <taxon>Pseudomonadati</taxon>
        <taxon>Planctomycetota</taxon>
        <taxon>Planctomycetia</taxon>
        <taxon>Pirellulales</taxon>
        <taxon>Pirellulaceae</taxon>
        <taxon>Roseimaritima</taxon>
    </lineage>
</organism>
<dbReference type="AlphaFoldDB" id="A0A5B9R8R7"/>
<dbReference type="EMBL" id="CP042914">
    <property type="protein sequence ID" value="QEG43261.1"/>
    <property type="molecule type" value="Genomic_DNA"/>
</dbReference>
<evidence type="ECO:0008006" key="3">
    <source>
        <dbReference type="Google" id="ProtNLM"/>
    </source>
</evidence>
<gene>
    <name evidence="1" type="ORF">UC8_53080</name>
</gene>
<reference evidence="1 2" key="1">
    <citation type="submission" date="2019-08" db="EMBL/GenBank/DDBJ databases">
        <title>Deep-cultivation of Planctomycetes and their phenomic and genomic characterization uncovers novel biology.</title>
        <authorList>
            <person name="Wiegand S."/>
            <person name="Jogler M."/>
            <person name="Boedeker C."/>
            <person name="Pinto D."/>
            <person name="Vollmers J."/>
            <person name="Rivas-Marin E."/>
            <person name="Kohn T."/>
            <person name="Peeters S.H."/>
            <person name="Heuer A."/>
            <person name="Rast P."/>
            <person name="Oberbeckmann S."/>
            <person name="Bunk B."/>
            <person name="Jeske O."/>
            <person name="Meyerdierks A."/>
            <person name="Storesund J.E."/>
            <person name="Kallscheuer N."/>
            <person name="Luecker S."/>
            <person name="Lage O.M."/>
            <person name="Pohl T."/>
            <person name="Merkel B.J."/>
            <person name="Hornburger P."/>
            <person name="Mueller R.-W."/>
            <person name="Bruemmer F."/>
            <person name="Labrenz M."/>
            <person name="Spormann A.M."/>
            <person name="Op den Camp H."/>
            <person name="Overmann J."/>
            <person name="Amann R."/>
            <person name="Jetten M.S.M."/>
            <person name="Mascher T."/>
            <person name="Medema M.H."/>
            <person name="Devos D.P."/>
            <person name="Kaster A.-K."/>
            <person name="Ovreas L."/>
            <person name="Rohde M."/>
            <person name="Galperin M.Y."/>
            <person name="Jogler C."/>
        </authorList>
    </citation>
    <scope>NUCLEOTIDE SEQUENCE [LARGE SCALE GENOMIC DNA]</scope>
    <source>
        <strain evidence="1 2">UC8</strain>
    </source>
</reference>